<organism evidence="1 2">
    <name type="scientific">Diphasiastrum complanatum</name>
    <name type="common">Issler's clubmoss</name>
    <name type="synonym">Lycopodium complanatum</name>
    <dbReference type="NCBI Taxonomy" id="34168"/>
    <lineage>
        <taxon>Eukaryota</taxon>
        <taxon>Viridiplantae</taxon>
        <taxon>Streptophyta</taxon>
        <taxon>Embryophyta</taxon>
        <taxon>Tracheophyta</taxon>
        <taxon>Lycopodiopsida</taxon>
        <taxon>Lycopodiales</taxon>
        <taxon>Lycopodiaceae</taxon>
        <taxon>Lycopodioideae</taxon>
        <taxon>Diphasiastrum</taxon>
    </lineage>
</organism>
<dbReference type="EMBL" id="CM055104">
    <property type="protein sequence ID" value="KAJ7533758.1"/>
    <property type="molecule type" value="Genomic_DNA"/>
</dbReference>
<reference evidence="2" key="1">
    <citation type="journal article" date="2024" name="Proc. Natl. Acad. Sci. U.S.A.">
        <title>Extraordinary preservation of gene collinearity over three hundred million years revealed in homosporous lycophytes.</title>
        <authorList>
            <person name="Li C."/>
            <person name="Wickell D."/>
            <person name="Kuo L.Y."/>
            <person name="Chen X."/>
            <person name="Nie B."/>
            <person name="Liao X."/>
            <person name="Peng D."/>
            <person name="Ji J."/>
            <person name="Jenkins J."/>
            <person name="Williams M."/>
            <person name="Shu S."/>
            <person name="Plott C."/>
            <person name="Barry K."/>
            <person name="Rajasekar S."/>
            <person name="Grimwood J."/>
            <person name="Han X."/>
            <person name="Sun S."/>
            <person name="Hou Z."/>
            <person name="He W."/>
            <person name="Dai G."/>
            <person name="Sun C."/>
            <person name="Schmutz J."/>
            <person name="Leebens-Mack J.H."/>
            <person name="Li F.W."/>
            <person name="Wang L."/>
        </authorList>
    </citation>
    <scope>NUCLEOTIDE SEQUENCE [LARGE SCALE GENOMIC DNA]</scope>
    <source>
        <strain evidence="2">cv. PW_Plant_1</strain>
    </source>
</reference>
<evidence type="ECO:0000313" key="1">
    <source>
        <dbReference type="EMBL" id="KAJ7533758.1"/>
    </source>
</evidence>
<proteinExistence type="predicted"/>
<gene>
    <name evidence="1" type="ORF">O6H91_13G063400</name>
</gene>
<comment type="caution">
    <text evidence="1">The sequence shown here is derived from an EMBL/GenBank/DDBJ whole genome shotgun (WGS) entry which is preliminary data.</text>
</comment>
<dbReference type="Proteomes" id="UP001162992">
    <property type="component" value="Chromosome 13"/>
</dbReference>
<name>A0ACC2BVC5_DIPCM</name>
<accession>A0ACC2BVC5</accession>
<keyword evidence="2" id="KW-1185">Reference proteome</keyword>
<evidence type="ECO:0000313" key="2">
    <source>
        <dbReference type="Proteomes" id="UP001162992"/>
    </source>
</evidence>
<protein>
    <submittedName>
        <fullName evidence="1">Uncharacterized protein</fullName>
    </submittedName>
</protein>
<sequence length="42" mass="5168">MLLYLVLRLITIYLERGDHMIEDVYEEWMKTRVCEYGTLKVM</sequence>